<accession>A0A517SSI6</accession>
<dbReference type="GO" id="GO:0005524">
    <property type="term" value="F:ATP binding"/>
    <property type="evidence" value="ECO:0007669"/>
    <property type="project" value="UniProtKB-UniRule"/>
</dbReference>
<keyword evidence="14" id="KW-1185">Reference proteome</keyword>
<keyword evidence="11" id="KW-0175">Coiled coil</keyword>
<evidence type="ECO:0000256" key="8">
    <source>
        <dbReference type="ARBA" id="ARBA00024647"/>
    </source>
</evidence>
<dbReference type="Gene3D" id="3.40.1170.10">
    <property type="entry name" value="DNA repair protein MutS, domain I"/>
    <property type="match status" value="1"/>
</dbReference>
<evidence type="ECO:0000256" key="9">
    <source>
        <dbReference type="HAMAP-Rule" id="MF_00096"/>
    </source>
</evidence>
<dbReference type="NCBIfam" id="TIGR01070">
    <property type="entry name" value="mutS1"/>
    <property type="match status" value="1"/>
</dbReference>
<dbReference type="InterPro" id="IPR036187">
    <property type="entry name" value="DNA_mismatch_repair_MutS_sf"/>
</dbReference>
<dbReference type="InterPro" id="IPR000432">
    <property type="entry name" value="DNA_mismatch_repair_MutS_C"/>
</dbReference>
<dbReference type="SMART" id="SM00534">
    <property type="entry name" value="MUTSac"/>
    <property type="match status" value="1"/>
</dbReference>
<evidence type="ECO:0000256" key="3">
    <source>
        <dbReference type="ARBA" id="ARBA00022741"/>
    </source>
</evidence>
<evidence type="ECO:0000256" key="1">
    <source>
        <dbReference type="ARBA" id="ARBA00006271"/>
    </source>
</evidence>
<dbReference type="SMART" id="SM00533">
    <property type="entry name" value="MUTSd"/>
    <property type="match status" value="1"/>
</dbReference>
<dbReference type="HAMAP" id="MF_00096">
    <property type="entry name" value="MutS"/>
    <property type="match status" value="1"/>
</dbReference>
<dbReference type="Gene3D" id="3.40.50.300">
    <property type="entry name" value="P-loop containing nucleotide triphosphate hydrolases"/>
    <property type="match status" value="1"/>
</dbReference>
<evidence type="ECO:0000313" key="14">
    <source>
        <dbReference type="Proteomes" id="UP000315003"/>
    </source>
</evidence>
<dbReference type="SUPFAM" id="SSF53150">
    <property type="entry name" value="DNA repair protein MutS, domain II"/>
    <property type="match status" value="1"/>
</dbReference>
<dbReference type="PROSITE" id="PS00486">
    <property type="entry name" value="DNA_MISMATCH_REPAIR_2"/>
    <property type="match status" value="1"/>
</dbReference>
<dbReference type="Pfam" id="PF00488">
    <property type="entry name" value="MutS_V"/>
    <property type="match status" value="1"/>
</dbReference>
<dbReference type="GO" id="GO:0030983">
    <property type="term" value="F:mismatched DNA binding"/>
    <property type="evidence" value="ECO:0007669"/>
    <property type="project" value="InterPro"/>
</dbReference>
<dbReference type="InterPro" id="IPR027417">
    <property type="entry name" value="P-loop_NTPase"/>
</dbReference>
<dbReference type="Gene3D" id="3.30.420.110">
    <property type="entry name" value="MutS, connector domain"/>
    <property type="match status" value="1"/>
</dbReference>
<organism evidence="13 14">
    <name type="scientific">Stieleria bergensis</name>
    <dbReference type="NCBI Taxonomy" id="2528025"/>
    <lineage>
        <taxon>Bacteria</taxon>
        <taxon>Pseudomonadati</taxon>
        <taxon>Planctomycetota</taxon>
        <taxon>Planctomycetia</taxon>
        <taxon>Pirellulales</taxon>
        <taxon>Pirellulaceae</taxon>
        <taxon>Stieleria</taxon>
    </lineage>
</organism>
<keyword evidence="4 9" id="KW-0227">DNA damage</keyword>
<dbReference type="SUPFAM" id="SSF52540">
    <property type="entry name" value="P-loop containing nucleoside triphosphate hydrolases"/>
    <property type="match status" value="1"/>
</dbReference>
<dbReference type="FunFam" id="3.40.1170.10:FF:000001">
    <property type="entry name" value="DNA mismatch repair protein MutS"/>
    <property type="match status" value="1"/>
</dbReference>
<evidence type="ECO:0000256" key="5">
    <source>
        <dbReference type="ARBA" id="ARBA00022840"/>
    </source>
</evidence>
<dbReference type="Pfam" id="PF05190">
    <property type="entry name" value="MutS_IV"/>
    <property type="match status" value="1"/>
</dbReference>
<evidence type="ECO:0000256" key="6">
    <source>
        <dbReference type="ARBA" id="ARBA00023125"/>
    </source>
</evidence>
<dbReference type="InterPro" id="IPR007695">
    <property type="entry name" value="DNA_mismatch_repair_MutS-lik_N"/>
</dbReference>
<keyword evidence="5 9" id="KW-0067">ATP-binding</keyword>
<name>A0A517SSI6_9BACT</name>
<comment type="function">
    <text evidence="8 9">This protein is involved in the repair of mismatches in DNA. It is possible that it carries out the mismatch recognition step. This protein has a weak ATPase activity.</text>
</comment>
<keyword evidence="3 9" id="KW-0547">Nucleotide-binding</keyword>
<evidence type="ECO:0000259" key="12">
    <source>
        <dbReference type="PROSITE" id="PS00486"/>
    </source>
</evidence>
<keyword evidence="6 9" id="KW-0238">DNA-binding</keyword>
<dbReference type="OrthoDB" id="9802448at2"/>
<dbReference type="FunFam" id="3.40.50.300:FF:000870">
    <property type="entry name" value="MutS protein homolog 4"/>
    <property type="match status" value="1"/>
</dbReference>
<dbReference type="GO" id="GO:0140664">
    <property type="term" value="F:ATP-dependent DNA damage sensor activity"/>
    <property type="evidence" value="ECO:0007669"/>
    <property type="project" value="InterPro"/>
</dbReference>
<dbReference type="InterPro" id="IPR007860">
    <property type="entry name" value="DNA_mmatch_repair_MutS_con_dom"/>
</dbReference>
<dbReference type="CDD" id="cd03284">
    <property type="entry name" value="ABC_MutS1"/>
    <property type="match status" value="1"/>
</dbReference>
<dbReference type="PANTHER" id="PTHR11361">
    <property type="entry name" value="DNA MISMATCH REPAIR PROTEIN MUTS FAMILY MEMBER"/>
    <property type="match status" value="1"/>
</dbReference>
<sequence>MTPMMKQYHEAKAACGDALLLFRMGDFYELFLDDAKNAARVLGLTLTSRDKDSDNPTAMAGFPYHQLDNYLCKLIQAGFRAAVCEQVEDPKQAKGLVKREITRVVSAGTLTDEGLLDPREANYVAAVLVQPGGKNEDAVAGIAWAELSSGRFCAGTFPVARIEDELARIGPAEVLYRDDDASFSPDTTAPWSWTARPTWSFAKDAGHETLCKQFAVGSLEGFGFRDDDVAAVRAAAGVLSYLQETQPGGLEHFRAISAHHRSGVMEIDASTRRSLEITQTLRTASREGSLVDVIDMTCTAAGSRLLADWIAAPLIEIPRIEARHDVVTEFVNDNMLRHNLRTLLKKTFDVTRLLARVATGRTGPRDLQQIERTLKGLPEIKQMLAERAPKRLRHLESHLHLCPELAERLHAALADECPLNASDGHFVRQGYDSDLDALRELAAGGKQWILNYQQQQMEQTGIPNLKVGFNKVFGYYLEVTNAHKEKVPEGFIRKQTLKNCERYITADLKEYEEKVLAADDKADQREQEIFVQLRELARSYLKTLQEIAEAMAELDVLCALAELAAQRSWVRPQMTDDSVLTIQAGRHPVLDITMPQGEFVPNDCTHNPEAGMILLITGPNMSGKSTYIRQVALITILAQAGAFVPASEAVIGIADRVFARVGASDELNRGQSTFMVEMVETARILNTATPRSLVILDEIGRGTSTYDGLSLAWAITEHLHEQIGCRTMFATHYHELTQLEDSLPQVANLSVAVKEWMDEVVFLHRIVPGGADKSYGIHVARLAGVPAAVNERAKQVLAQLESDPFSGPGLTRIDAAQSTVPAQAAGNYQLTLFGFSDHPVLSQIQEVDLDSITPLDAVQFLLQAQKQLRENPAVE</sequence>
<dbReference type="Pfam" id="PF05192">
    <property type="entry name" value="MutS_III"/>
    <property type="match status" value="1"/>
</dbReference>
<dbReference type="InterPro" id="IPR016151">
    <property type="entry name" value="DNA_mismatch_repair_MutS_N"/>
</dbReference>
<reference evidence="13 14" key="1">
    <citation type="submission" date="2019-02" db="EMBL/GenBank/DDBJ databases">
        <title>Deep-cultivation of Planctomycetes and their phenomic and genomic characterization uncovers novel biology.</title>
        <authorList>
            <person name="Wiegand S."/>
            <person name="Jogler M."/>
            <person name="Boedeker C."/>
            <person name="Pinto D."/>
            <person name="Vollmers J."/>
            <person name="Rivas-Marin E."/>
            <person name="Kohn T."/>
            <person name="Peeters S.H."/>
            <person name="Heuer A."/>
            <person name="Rast P."/>
            <person name="Oberbeckmann S."/>
            <person name="Bunk B."/>
            <person name="Jeske O."/>
            <person name="Meyerdierks A."/>
            <person name="Storesund J.E."/>
            <person name="Kallscheuer N."/>
            <person name="Luecker S."/>
            <person name="Lage O.M."/>
            <person name="Pohl T."/>
            <person name="Merkel B.J."/>
            <person name="Hornburger P."/>
            <person name="Mueller R.-W."/>
            <person name="Bruemmer F."/>
            <person name="Labrenz M."/>
            <person name="Spormann A.M."/>
            <person name="Op den Camp H."/>
            <person name="Overmann J."/>
            <person name="Amann R."/>
            <person name="Jetten M.S.M."/>
            <person name="Mascher T."/>
            <person name="Medema M.H."/>
            <person name="Devos D.P."/>
            <person name="Kaster A.-K."/>
            <person name="Ovreas L."/>
            <person name="Rohde M."/>
            <person name="Galperin M.Y."/>
            <person name="Jogler C."/>
        </authorList>
    </citation>
    <scope>NUCLEOTIDE SEQUENCE [LARGE SCALE GENOMIC DNA]</scope>
    <source>
        <strain evidence="13 14">SV_7m_r</strain>
    </source>
</reference>
<dbReference type="GO" id="GO:0006298">
    <property type="term" value="P:mismatch repair"/>
    <property type="evidence" value="ECO:0007669"/>
    <property type="project" value="UniProtKB-UniRule"/>
</dbReference>
<evidence type="ECO:0000256" key="7">
    <source>
        <dbReference type="ARBA" id="ARBA00023204"/>
    </source>
</evidence>
<dbReference type="Gene3D" id="1.10.1420.10">
    <property type="match status" value="2"/>
</dbReference>
<dbReference type="InterPro" id="IPR045076">
    <property type="entry name" value="MutS"/>
</dbReference>
<protein>
    <recommendedName>
        <fullName evidence="2 9">DNA mismatch repair protein MutS</fullName>
    </recommendedName>
</protein>
<dbReference type="GO" id="GO:0003684">
    <property type="term" value="F:damaged DNA binding"/>
    <property type="evidence" value="ECO:0007669"/>
    <property type="project" value="UniProtKB-UniRule"/>
</dbReference>
<evidence type="ECO:0000256" key="10">
    <source>
        <dbReference type="RuleBase" id="RU003756"/>
    </source>
</evidence>
<evidence type="ECO:0000256" key="2">
    <source>
        <dbReference type="ARBA" id="ARBA00021982"/>
    </source>
</evidence>
<dbReference type="InterPro" id="IPR005748">
    <property type="entry name" value="DNA_mismatch_repair_MutS"/>
</dbReference>
<feature type="domain" description="DNA mismatch repair proteins mutS family" evidence="12">
    <location>
        <begin position="692"/>
        <end position="708"/>
    </location>
</feature>
<dbReference type="Pfam" id="PF05188">
    <property type="entry name" value="MutS_II"/>
    <property type="match status" value="1"/>
</dbReference>
<evidence type="ECO:0000256" key="11">
    <source>
        <dbReference type="SAM" id="Coils"/>
    </source>
</evidence>
<evidence type="ECO:0000313" key="13">
    <source>
        <dbReference type="EMBL" id="QDT59092.1"/>
    </source>
</evidence>
<feature type="coiled-coil region" evidence="11">
    <location>
        <begin position="508"/>
        <end position="553"/>
    </location>
</feature>
<dbReference type="PANTHER" id="PTHR11361:SF34">
    <property type="entry name" value="DNA MISMATCH REPAIR PROTEIN MSH1, MITOCHONDRIAL"/>
    <property type="match status" value="1"/>
</dbReference>
<dbReference type="EMBL" id="CP036272">
    <property type="protein sequence ID" value="QDT59092.1"/>
    <property type="molecule type" value="Genomic_DNA"/>
</dbReference>
<dbReference type="SUPFAM" id="SSF55271">
    <property type="entry name" value="DNA repair protein MutS, domain I"/>
    <property type="match status" value="1"/>
</dbReference>
<dbReference type="Pfam" id="PF01624">
    <property type="entry name" value="MutS_I"/>
    <property type="match status" value="1"/>
</dbReference>
<dbReference type="Proteomes" id="UP000315003">
    <property type="component" value="Chromosome"/>
</dbReference>
<comment type="similarity">
    <text evidence="1 9 10">Belongs to the DNA mismatch repair MutS family.</text>
</comment>
<dbReference type="RefSeq" id="WP_145270730.1">
    <property type="nucleotide sequence ID" value="NZ_CP036272.1"/>
</dbReference>
<dbReference type="InterPro" id="IPR017261">
    <property type="entry name" value="DNA_mismatch_repair_MutS/MSH"/>
</dbReference>
<dbReference type="SUPFAM" id="SSF48334">
    <property type="entry name" value="DNA repair protein MutS, domain III"/>
    <property type="match status" value="1"/>
</dbReference>
<proteinExistence type="inferred from homology"/>
<dbReference type="AlphaFoldDB" id="A0A517SSI6"/>
<evidence type="ECO:0000256" key="4">
    <source>
        <dbReference type="ARBA" id="ARBA00022763"/>
    </source>
</evidence>
<keyword evidence="7 9" id="KW-0234">DNA repair</keyword>
<dbReference type="FunFam" id="1.10.1420.10:FF:000001">
    <property type="entry name" value="DNA mismatch repair protein MutS"/>
    <property type="match status" value="1"/>
</dbReference>
<gene>
    <name evidence="13" type="primary">mutS_1</name>
    <name evidence="9" type="synonym">mutS</name>
    <name evidence="13" type="ORF">SV7mr_15980</name>
</gene>
<dbReference type="NCBIfam" id="NF003810">
    <property type="entry name" value="PRK05399.1"/>
    <property type="match status" value="1"/>
</dbReference>
<dbReference type="InterPro" id="IPR036678">
    <property type="entry name" value="MutS_con_dom_sf"/>
</dbReference>
<feature type="binding site" evidence="9">
    <location>
        <begin position="618"/>
        <end position="625"/>
    </location>
    <ligand>
        <name>ATP</name>
        <dbReference type="ChEBI" id="CHEBI:30616"/>
    </ligand>
</feature>
<dbReference type="InterPro" id="IPR007861">
    <property type="entry name" value="DNA_mismatch_repair_MutS_clamp"/>
</dbReference>
<dbReference type="PIRSF" id="PIRSF037677">
    <property type="entry name" value="DNA_mis_repair_Msh6"/>
    <property type="match status" value="1"/>
</dbReference>
<dbReference type="InterPro" id="IPR007696">
    <property type="entry name" value="DNA_mismatch_repair_MutS_core"/>
</dbReference>
<dbReference type="GO" id="GO:0005829">
    <property type="term" value="C:cytosol"/>
    <property type="evidence" value="ECO:0007669"/>
    <property type="project" value="TreeGrafter"/>
</dbReference>